<feature type="compositionally biased region" description="Low complexity" evidence="1">
    <location>
        <begin position="72"/>
        <end position="82"/>
    </location>
</feature>
<dbReference type="EMBL" id="JALLBG020000153">
    <property type="protein sequence ID" value="KAL3761260.1"/>
    <property type="molecule type" value="Genomic_DNA"/>
</dbReference>
<keyword evidence="3" id="KW-1185">Reference proteome</keyword>
<dbReference type="AlphaFoldDB" id="A0ABD3MAX3"/>
<sequence>MLMLGCSCCSIHAFPSNNQIILFSNTAVVAGSCKRRRRPHRCSIVVVLNSRNYNNIPDGTSSGGRDDDEDISSSSSSSNNNSEIDDSNNNDLLYYELNKIKQDMFGTNIPSNDELTTAAQNSEADFLAAMLEQTQQFQQIKLNEGSERACEVFMERIQAEDEADRDSTGVGKFSDRIESAEQGDAIESDDSGFEEDTMWYEQEIFQVDETTIKISKEIDVTDGNNFWQ</sequence>
<proteinExistence type="predicted"/>
<accession>A0ABD3MAX3</accession>
<feature type="region of interest" description="Disordered" evidence="1">
    <location>
        <begin position="56"/>
        <end position="87"/>
    </location>
</feature>
<name>A0ABD3MAX3_9STRA</name>
<protein>
    <submittedName>
        <fullName evidence="2">Uncharacterized protein</fullName>
    </submittedName>
</protein>
<gene>
    <name evidence="2" type="ORF">ACHAWU_007421</name>
</gene>
<reference evidence="2 3" key="1">
    <citation type="submission" date="2024-10" db="EMBL/GenBank/DDBJ databases">
        <title>Updated reference genomes for cyclostephanoid diatoms.</title>
        <authorList>
            <person name="Roberts W.R."/>
            <person name="Alverson A.J."/>
        </authorList>
    </citation>
    <scope>NUCLEOTIDE SEQUENCE [LARGE SCALE GENOMIC DNA]</scope>
    <source>
        <strain evidence="2 3">AJA232-27</strain>
    </source>
</reference>
<comment type="caution">
    <text evidence="2">The sequence shown here is derived from an EMBL/GenBank/DDBJ whole genome shotgun (WGS) entry which is preliminary data.</text>
</comment>
<evidence type="ECO:0000256" key="1">
    <source>
        <dbReference type="SAM" id="MobiDB-lite"/>
    </source>
</evidence>
<evidence type="ECO:0000313" key="3">
    <source>
        <dbReference type="Proteomes" id="UP001530293"/>
    </source>
</evidence>
<evidence type="ECO:0000313" key="2">
    <source>
        <dbReference type="EMBL" id="KAL3761260.1"/>
    </source>
</evidence>
<organism evidence="2 3">
    <name type="scientific">Discostella pseudostelligera</name>
    <dbReference type="NCBI Taxonomy" id="259834"/>
    <lineage>
        <taxon>Eukaryota</taxon>
        <taxon>Sar</taxon>
        <taxon>Stramenopiles</taxon>
        <taxon>Ochrophyta</taxon>
        <taxon>Bacillariophyta</taxon>
        <taxon>Coscinodiscophyceae</taxon>
        <taxon>Thalassiosirophycidae</taxon>
        <taxon>Stephanodiscales</taxon>
        <taxon>Stephanodiscaceae</taxon>
        <taxon>Discostella</taxon>
    </lineage>
</organism>
<dbReference type="Proteomes" id="UP001530293">
    <property type="component" value="Unassembled WGS sequence"/>
</dbReference>